<keyword evidence="7" id="KW-1185">Reference proteome</keyword>
<feature type="region of interest" description="Disordered" evidence="5">
    <location>
        <begin position="198"/>
        <end position="254"/>
    </location>
</feature>
<accession>A0A6G1HZL3</accession>
<dbReference type="GO" id="GO:0030688">
    <property type="term" value="C:preribosome, small subunit precursor"/>
    <property type="evidence" value="ECO:0007669"/>
    <property type="project" value="InterPro"/>
</dbReference>
<organism evidence="6 7">
    <name type="scientific">Trichodelitschia bisporula</name>
    <dbReference type="NCBI Taxonomy" id="703511"/>
    <lineage>
        <taxon>Eukaryota</taxon>
        <taxon>Fungi</taxon>
        <taxon>Dikarya</taxon>
        <taxon>Ascomycota</taxon>
        <taxon>Pezizomycotina</taxon>
        <taxon>Dothideomycetes</taxon>
        <taxon>Dothideomycetes incertae sedis</taxon>
        <taxon>Phaeotrichales</taxon>
        <taxon>Phaeotrichaceae</taxon>
        <taxon>Trichodelitschia</taxon>
    </lineage>
</organism>
<dbReference type="AlphaFoldDB" id="A0A6G1HZL3"/>
<name>A0A6G1HZL3_9PEZI</name>
<evidence type="ECO:0000256" key="4">
    <source>
        <dbReference type="ARBA" id="ARBA00023242"/>
    </source>
</evidence>
<dbReference type="OrthoDB" id="2019504at2759"/>
<evidence type="ECO:0000256" key="5">
    <source>
        <dbReference type="SAM" id="MobiDB-lite"/>
    </source>
</evidence>
<sequence>MTTTAANSSFLKQLGSSDKRKRDHAVDSLRNFLQHRNQLDELELLKLWKGLFYCMWMSDKPRNQQRLARDLAGLVDIVHHDTVLPFLDAFWKTMAREWNGIDVLRMDKFLYLVRVYLQASFRHFAKAGWKETSRIDEYMEILKTTPLNAKNARIPNGMRYHMLDIYVDELDRVDEDREGKLPLEMLLAPVKALAKDSPTKSVRERAKMAMEDERLKDWSNPGGAEEQANAAEQVEAGEPKEAIGGGEEWSGFDD</sequence>
<dbReference type="GO" id="GO:0006364">
    <property type="term" value="P:rRNA processing"/>
    <property type="evidence" value="ECO:0007669"/>
    <property type="project" value="UniProtKB-KW"/>
</dbReference>
<dbReference type="EMBL" id="ML996693">
    <property type="protein sequence ID" value="KAF2401351.1"/>
    <property type="molecule type" value="Genomic_DNA"/>
</dbReference>
<dbReference type="InterPro" id="IPR010301">
    <property type="entry name" value="RRP1"/>
</dbReference>
<feature type="compositionally biased region" description="Low complexity" evidence="5">
    <location>
        <begin position="222"/>
        <end position="236"/>
    </location>
</feature>
<evidence type="ECO:0000313" key="6">
    <source>
        <dbReference type="EMBL" id="KAF2401351.1"/>
    </source>
</evidence>
<evidence type="ECO:0000256" key="2">
    <source>
        <dbReference type="ARBA" id="ARBA00006374"/>
    </source>
</evidence>
<dbReference type="GO" id="GO:0005634">
    <property type="term" value="C:nucleus"/>
    <property type="evidence" value="ECO:0007669"/>
    <property type="project" value="UniProtKB-SubCell"/>
</dbReference>
<dbReference type="Pfam" id="PF05997">
    <property type="entry name" value="Nop52"/>
    <property type="match status" value="1"/>
</dbReference>
<reference evidence="6" key="1">
    <citation type="journal article" date="2020" name="Stud. Mycol.">
        <title>101 Dothideomycetes genomes: a test case for predicting lifestyles and emergence of pathogens.</title>
        <authorList>
            <person name="Haridas S."/>
            <person name="Albert R."/>
            <person name="Binder M."/>
            <person name="Bloem J."/>
            <person name="Labutti K."/>
            <person name="Salamov A."/>
            <person name="Andreopoulos B."/>
            <person name="Baker S."/>
            <person name="Barry K."/>
            <person name="Bills G."/>
            <person name="Bluhm B."/>
            <person name="Cannon C."/>
            <person name="Castanera R."/>
            <person name="Culley D."/>
            <person name="Daum C."/>
            <person name="Ezra D."/>
            <person name="Gonzalez J."/>
            <person name="Henrissat B."/>
            <person name="Kuo A."/>
            <person name="Liang C."/>
            <person name="Lipzen A."/>
            <person name="Lutzoni F."/>
            <person name="Magnuson J."/>
            <person name="Mondo S."/>
            <person name="Nolan M."/>
            <person name="Ohm R."/>
            <person name="Pangilinan J."/>
            <person name="Park H.-J."/>
            <person name="Ramirez L."/>
            <person name="Alfaro M."/>
            <person name="Sun H."/>
            <person name="Tritt A."/>
            <person name="Yoshinaga Y."/>
            <person name="Zwiers L.-H."/>
            <person name="Turgeon B."/>
            <person name="Goodwin S."/>
            <person name="Spatafora J."/>
            <person name="Crous P."/>
            <person name="Grigoriev I."/>
        </authorList>
    </citation>
    <scope>NUCLEOTIDE SEQUENCE</scope>
    <source>
        <strain evidence="6">CBS 262.69</strain>
    </source>
</reference>
<dbReference type="PANTHER" id="PTHR13026:SF0">
    <property type="entry name" value="RIBOSOMAL RNA PROCESSING 1B"/>
    <property type="match status" value="1"/>
</dbReference>
<dbReference type="PANTHER" id="PTHR13026">
    <property type="entry name" value="NNP-1 PROTEIN NOVEL NUCLEAR PROTEIN 1 NOP52"/>
    <property type="match status" value="1"/>
</dbReference>
<keyword evidence="3" id="KW-0698">rRNA processing</keyword>
<comment type="similarity">
    <text evidence="2">Belongs to the RRP1 family.</text>
</comment>
<comment type="subcellular location">
    <subcellularLocation>
        <location evidence="1">Nucleus</location>
    </subcellularLocation>
</comment>
<feature type="compositionally biased region" description="Basic and acidic residues" evidence="5">
    <location>
        <begin position="198"/>
        <end position="217"/>
    </location>
</feature>
<evidence type="ECO:0008006" key="8">
    <source>
        <dbReference type="Google" id="ProtNLM"/>
    </source>
</evidence>
<evidence type="ECO:0000256" key="3">
    <source>
        <dbReference type="ARBA" id="ARBA00022552"/>
    </source>
</evidence>
<evidence type="ECO:0000256" key="1">
    <source>
        <dbReference type="ARBA" id="ARBA00004123"/>
    </source>
</evidence>
<gene>
    <name evidence="6" type="ORF">EJ06DRAFT_542683</name>
</gene>
<evidence type="ECO:0000313" key="7">
    <source>
        <dbReference type="Proteomes" id="UP000799640"/>
    </source>
</evidence>
<protein>
    <recommendedName>
        <fullName evidence="8">Nop52-domain-containing protein</fullName>
    </recommendedName>
</protein>
<dbReference type="Proteomes" id="UP000799640">
    <property type="component" value="Unassembled WGS sequence"/>
</dbReference>
<proteinExistence type="inferred from homology"/>
<keyword evidence="4" id="KW-0539">Nucleus</keyword>